<feature type="compositionally biased region" description="Low complexity" evidence="1">
    <location>
        <begin position="36"/>
        <end position="48"/>
    </location>
</feature>
<evidence type="ECO:0000256" key="2">
    <source>
        <dbReference type="SAM" id="SignalP"/>
    </source>
</evidence>
<organism evidence="3 4">
    <name type="scientific">Cytobacillus stercorigallinarum</name>
    <dbReference type="NCBI Taxonomy" id="2762240"/>
    <lineage>
        <taxon>Bacteria</taxon>
        <taxon>Bacillati</taxon>
        <taxon>Bacillota</taxon>
        <taxon>Bacilli</taxon>
        <taxon>Bacillales</taxon>
        <taxon>Bacillaceae</taxon>
        <taxon>Cytobacillus</taxon>
    </lineage>
</organism>
<proteinExistence type="predicted"/>
<feature type="signal peptide" evidence="2">
    <location>
        <begin position="1"/>
        <end position="22"/>
    </location>
</feature>
<protein>
    <recommendedName>
        <fullName evidence="5">Lipoprotein</fullName>
    </recommendedName>
</protein>
<feature type="compositionally biased region" description="Acidic residues" evidence="1">
    <location>
        <begin position="64"/>
        <end position="81"/>
    </location>
</feature>
<feature type="chain" id="PRO_5047013375" description="Lipoprotein" evidence="2">
    <location>
        <begin position="23"/>
        <end position="88"/>
    </location>
</feature>
<dbReference type="Proteomes" id="UP000657931">
    <property type="component" value="Unassembled WGS sequence"/>
</dbReference>
<sequence length="88" mass="9649">MAKRFLFILSSILLSFSLAACGANDDQDQSPPPETNNGIENDNNGDENVPGVDEDDTMFKDDEKDGDPDPEDAVEDPEDMNDGNNRDE</sequence>
<name>A0ABR8QS31_9BACI</name>
<reference evidence="3 4" key="1">
    <citation type="submission" date="2020-08" db="EMBL/GenBank/DDBJ databases">
        <title>A Genomic Blueprint of the Chicken Gut Microbiome.</title>
        <authorList>
            <person name="Gilroy R."/>
            <person name="Ravi A."/>
            <person name="Getino M."/>
            <person name="Pursley I."/>
            <person name="Horton D.L."/>
            <person name="Alikhan N.-F."/>
            <person name="Baker D."/>
            <person name="Gharbi K."/>
            <person name="Hall N."/>
            <person name="Watson M."/>
            <person name="Adriaenssens E.M."/>
            <person name="Foster-Nyarko E."/>
            <person name="Jarju S."/>
            <person name="Secka A."/>
            <person name="Antonio M."/>
            <person name="Oren A."/>
            <person name="Chaudhuri R."/>
            <person name="La Ragione R.M."/>
            <person name="Hildebrand F."/>
            <person name="Pallen M.J."/>
        </authorList>
    </citation>
    <scope>NUCLEOTIDE SEQUENCE [LARGE SCALE GENOMIC DNA]</scope>
    <source>
        <strain evidence="3 4">Sa5YUA1</strain>
    </source>
</reference>
<dbReference type="PROSITE" id="PS51257">
    <property type="entry name" value="PROKAR_LIPOPROTEIN"/>
    <property type="match status" value="1"/>
</dbReference>
<keyword evidence="4" id="KW-1185">Reference proteome</keyword>
<comment type="caution">
    <text evidence="3">The sequence shown here is derived from an EMBL/GenBank/DDBJ whole genome shotgun (WGS) entry which is preliminary data.</text>
</comment>
<evidence type="ECO:0000256" key="1">
    <source>
        <dbReference type="SAM" id="MobiDB-lite"/>
    </source>
</evidence>
<evidence type="ECO:0000313" key="4">
    <source>
        <dbReference type="Proteomes" id="UP000657931"/>
    </source>
</evidence>
<dbReference type="EMBL" id="JACSQT010000007">
    <property type="protein sequence ID" value="MBD7938247.1"/>
    <property type="molecule type" value="Genomic_DNA"/>
</dbReference>
<evidence type="ECO:0008006" key="5">
    <source>
        <dbReference type="Google" id="ProtNLM"/>
    </source>
</evidence>
<accession>A0ABR8QS31</accession>
<dbReference type="RefSeq" id="WP_191815234.1">
    <property type="nucleotide sequence ID" value="NZ_JACSQT010000007.1"/>
</dbReference>
<feature type="region of interest" description="Disordered" evidence="1">
    <location>
        <begin position="22"/>
        <end position="88"/>
    </location>
</feature>
<gene>
    <name evidence="3" type="ORF">H9655_14530</name>
</gene>
<evidence type="ECO:0000313" key="3">
    <source>
        <dbReference type="EMBL" id="MBD7938247.1"/>
    </source>
</evidence>
<keyword evidence="2" id="KW-0732">Signal</keyword>